<reference evidence="4" key="1">
    <citation type="journal article" date="2019" name="Int. J. Syst. Evol. Microbiol.">
        <title>The Global Catalogue of Microorganisms (GCM) 10K type strain sequencing project: providing services to taxonomists for standard genome sequencing and annotation.</title>
        <authorList>
            <consortium name="The Broad Institute Genomics Platform"/>
            <consortium name="The Broad Institute Genome Sequencing Center for Infectious Disease"/>
            <person name="Wu L."/>
            <person name="Ma J."/>
        </authorList>
    </citation>
    <scope>NUCLEOTIDE SEQUENCE [LARGE SCALE GENOMIC DNA]</scope>
    <source>
        <strain evidence="4">KCTC 52239</strain>
    </source>
</reference>
<evidence type="ECO:0000256" key="1">
    <source>
        <dbReference type="ARBA" id="ARBA00007430"/>
    </source>
</evidence>
<dbReference type="Gene3D" id="3.40.50.720">
    <property type="entry name" value="NAD(P)-binding Rossmann-like Domain"/>
    <property type="match status" value="2"/>
</dbReference>
<organism evidence="3 4">
    <name type="scientific">Paracoccus fontiphilus</name>
    <dbReference type="NCBI Taxonomy" id="1815556"/>
    <lineage>
        <taxon>Bacteria</taxon>
        <taxon>Pseudomonadati</taxon>
        <taxon>Pseudomonadota</taxon>
        <taxon>Alphaproteobacteria</taxon>
        <taxon>Rhodobacterales</taxon>
        <taxon>Paracoccaceae</taxon>
        <taxon>Paracoccus</taxon>
    </lineage>
</organism>
<dbReference type="Proteomes" id="UP001595557">
    <property type="component" value="Unassembled WGS sequence"/>
</dbReference>
<protein>
    <submittedName>
        <fullName evidence="3">Polysaccharide biosynthesis protein</fullName>
    </submittedName>
</protein>
<evidence type="ECO:0000313" key="4">
    <source>
        <dbReference type="Proteomes" id="UP001595557"/>
    </source>
</evidence>
<dbReference type="PANTHER" id="PTHR43318:SF1">
    <property type="entry name" value="POLYSACCHARIDE BIOSYNTHESIS PROTEIN EPSC-RELATED"/>
    <property type="match status" value="1"/>
</dbReference>
<keyword evidence="4" id="KW-1185">Reference proteome</keyword>
<gene>
    <name evidence="3" type="ORF">ACFOD7_12170</name>
</gene>
<accession>A0ABV7IDW8</accession>
<comment type="caution">
    <text evidence="3">The sequence shown here is derived from an EMBL/GenBank/DDBJ whole genome shotgun (WGS) entry which is preliminary data.</text>
</comment>
<name>A0ABV7IDW8_9RHOB</name>
<dbReference type="EMBL" id="JBHRTE010000048">
    <property type="protein sequence ID" value="MFC3168804.1"/>
    <property type="molecule type" value="Genomic_DNA"/>
</dbReference>
<dbReference type="CDD" id="cd05237">
    <property type="entry name" value="UDP_invert_4-6DH_SDR_e"/>
    <property type="match status" value="1"/>
</dbReference>
<sequence length="538" mass="58820">MAAVRFAARGRELIRNRSGERGRIPVLVVGTGATCDLFLRSLRAPAAQFKAIGIIDDARGTTELYFGDVRIVGSVRNPAALIAKLERLAERPEMLLLTEPVTHFDSDGIRRLLGWADGNGVRVSALPDIGTPRAAVDPRHVPVITIDPETILDRPQMRVQKSLLFQQFRDRRVLVTGGGGSIGSELARQLAALRPQELVLIESCELNAYNIDMALGQYFPDVPRKIYVSCIRNRERIDRIFTEHRPEFVFNAAALKHVPLVEMNPCDGVLTNIIGVRNVADAARRVGVLAMVQISTDKAVNTTNVMGATKRVAEFYCQAQDRATRATEEQTRFFVVRFGNVLGSSGSLIPLFQRQIAQGGPLTVTDPKMERYFMSIREAVELTLLSAAAGLAENSELGQIFVLDMGKPVRIMDLAERMIRMAGKVPGKDIEIKVVGIRPGEKLFEELFDANETVHPEVFPGVRGASPVGVPIAALRAVMHRLEAAAAAGDDRAVRHLLRSAVPGYEDPTHEPALVAPAPSHPLIRFPERSPIAVGAAV</sequence>
<dbReference type="InterPro" id="IPR051203">
    <property type="entry name" value="Polysaccharide_Synthase-Rel"/>
</dbReference>
<dbReference type="PANTHER" id="PTHR43318">
    <property type="entry name" value="UDP-N-ACETYLGLUCOSAMINE 4,6-DEHYDRATASE"/>
    <property type="match status" value="1"/>
</dbReference>
<dbReference type="InterPro" id="IPR036291">
    <property type="entry name" value="NAD(P)-bd_dom_sf"/>
</dbReference>
<comment type="similarity">
    <text evidence="1">Belongs to the polysaccharide synthase family.</text>
</comment>
<evidence type="ECO:0000259" key="2">
    <source>
        <dbReference type="Pfam" id="PF02719"/>
    </source>
</evidence>
<dbReference type="SUPFAM" id="SSF51735">
    <property type="entry name" value="NAD(P)-binding Rossmann-fold domains"/>
    <property type="match status" value="1"/>
</dbReference>
<proteinExistence type="inferred from homology"/>
<dbReference type="Pfam" id="PF02719">
    <property type="entry name" value="Polysacc_synt_2"/>
    <property type="match status" value="1"/>
</dbReference>
<feature type="domain" description="Polysaccharide biosynthesis protein CapD-like" evidence="2">
    <location>
        <begin position="173"/>
        <end position="460"/>
    </location>
</feature>
<dbReference type="InterPro" id="IPR003869">
    <property type="entry name" value="Polysac_CapD-like"/>
</dbReference>
<evidence type="ECO:0000313" key="3">
    <source>
        <dbReference type="EMBL" id="MFC3168804.1"/>
    </source>
</evidence>